<comment type="caution">
    <text evidence="7">The sequence shown here is derived from an EMBL/GenBank/DDBJ whole genome shotgun (WGS) entry which is preliminary data.</text>
</comment>
<dbReference type="PANTHER" id="PTHR11010:SF38">
    <property type="entry name" value="LYSOSOMAL PRO-X CARBOXYPEPTIDASE"/>
    <property type="match status" value="1"/>
</dbReference>
<evidence type="ECO:0000256" key="1">
    <source>
        <dbReference type="ARBA" id="ARBA00011079"/>
    </source>
</evidence>
<evidence type="ECO:0000313" key="7">
    <source>
        <dbReference type="EMBL" id="GMI51866.1"/>
    </source>
</evidence>
<name>A0ABQ6NAZ8_9STRA</name>
<keyword evidence="8" id="KW-1185">Reference proteome</keyword>
<evidence type="ECO:0008006" key="9">
    <source>
        <dbReference type="Google" id="ProtNLM"/>
    </source>
</evidence>
<dbReference type="SUPFAM" id="SSF53474">
    <property type="entry name" value="alpha/beta-Hydrolases"/>
    <property type="match status" value="1"/>
</dbReference>
<proteinExistence type="inferred from homology"/>
<evidence type="ECO:0000256" key="6">
    <source>
        <dbReference type="SAM" id="SignalP"/>
    </source>
</evidence>
<dbReference type="Gene3D" id="3.40.50.1820">
    <property type="entry name" value="alpha/beta hydrolase"/>
    <property type="match status" value="2"/>
</dbReference>
<dbReference type="EMBL" id="BRYB01006203">
    <property type="protein sequence ID" value="GMI51866.1"/>
    <property type="molecule type" value="Genomic_DNA"/>
</dbReference>
<dbReference type="PANTHER" id="PTHR11010">
    <property type="entry name" value="PROTEASE S28 PRO-X CARBOXYPEPTIDASE-RELATED"/>
    <property type="match status" value="1"/>
</dbReference>
<dbReference type="Pfam" id="PF05577">
    <property type="entry name" value="Peptidase_S28"/>
    <property type="match status" value="2"/>
</dbReference>
<accession>A0ABQ6NAZ8</accession>
<dbReference type="Gene3D" id="1.20.120.980">
    <property type="entry name" value="Serine carboxypeptidase S28, SKS domain"/>
    <property type="match status" value="1"/>
</dbReference>
<evidence type="ECO:0000256" key="3">
    <source>
        <dbReference type="ARBA" id="ARBA00022729"/>
    </source>
</evidence>
<dbReference type="InterPro" id="IPR008758">
    <property type="entry name" value="Peptidase_S28"/>
</dbReference>
<feature type="chain" id="PRO_5046496049" description="Serine carboxypeptidase S28-domain-containing protein" evidence="6">
    <location>
        <begin position="20"/>
        <end position="616"/>
    </location>
</feature>
<protein>
    <recommendedName>
        <fullName evidence="9">Serine carboxypeptidase S28-domain-containing protein</fullName>
    </recommendedName>
</protein>
<evidence type="ECO:0000313" key="8">
    <source>
        <dbReference type="Proteomes" id="UP001165060"/>
    </source>
</evidence>
<dbReference type="InterPro" id="IPR029058">
    <property type="entry name" value="AB_hydrolase_fold"/>
</dbReference>
<keyword evidence="4" id="KW-0378">Hydrolase</keyword>
<comment type="similarity">
    <text evidence="1">Belongs to the peptidase S28 family.</text>
</comment>
<gene>
    <name evidence="7" type="ORF">TeGR_g10364</name>
</gene>
<evidence type="ECO:0000256" key="5">
    <source>
        <dbReference type="ARBA" id="ARBA00023180"/>
    </source>
</evidence>
<evidence type="ECO:0000256" key="2">
    <source>
        <dbReference type="ARBA" id="ARBA00022670"/>
    </source>
</evidence>
<organism evidence="7 8">
    <name type="scientific">Tetraparma gracilis</name>
    <dbReference type="NCBI Taxonomy" id="2962635"/>
    <lineage>
        <taxon>Eukaryota</taxon>
        <taxon>Sar</taxon>
        <taxon>Stramenopiles</taxon>
        <taxon>Ochrophyta</taxon>
        <taxon>Bolidophyceae</taxon>
        <taxon>Parmales</taxon>
        <taxon>Triparmaceae</taxon>
        <taxon>Tetraparma</taxon>
    </lineage>
</organism>
<sequence>MRSPLPLLLSLPLVSCVLSRPLPSYHRSPPPSAALPPCKPFVVSQPLNHFGPSPADFDQHLCVVDDFFDASSSTPPAVFFYVGNESPLEEYVNNTGLMYTLAPTYNALLIFAEHRYMGGSVPQTLNVPDCLGYDTIAQALADYASIASFVTSGGADKTPVSFEYDMSPFLDSPVIAFGGSYGGMLAAYVRRSYPSLFTGAIAASAPTWGLPLDSPPIDAGASFVGHGMSATCRANFKAGLVLANELLKDESSAAYVSDLLGLCSPLSPGDAASLLDFYQAPWFDLAEGNFPFPSSYIPFAVGPGNYELPAWPVKAACEPLEGDFGIATSGDPSDVAFTVSAGGVSVAVDWDVTSSPEPLTPDSLADTKVPELLQAMIQSNNLWCNITGTETCTDLHTCPTGRRRLNASPFPPSGAAPSSPTNNNNVCTVDISLDPTFNCWPSMTCNDDLNLENTLARGIGNDIYWPPSVPRGTTLESFLGPRGEASEGCELPEGLFGYPPKADAWSTRLHTSLGGADLSGYTNVVYSNGYLDPWASAGVRSQGWVPGDPSVIPLNEDGSSVAVIIEEGAHHLDLMFPTDYDPDSVLAAREVESSMIGKWLEAHAEEKKAKNTMGEL</sequence>
<keyword evidence="3 6" id="KW-0732">Signal</keyword>
<evidence type="ECO:0000256" key="4">
    <source>
        <dbReference type="ARBA" id="ARBA00022801"/>
    </source>
</evidence>
<feature type="signal peptide" evidence="6">
    <location>
        <begin position="1"/>
        <end position="19"/>
    </location>
</feature>
<keyword evidence="5" id="KW-0325">Glycoprotein</keyword>
<keyword evidence="2" id="KW-0645">Protease</keyword>
<dbReference type="InterPro" id="IPR042269">
    <property type="entry name" value="Ser_carbopepase_S28_SKS"/>
</dbReference>
<dbReference type="Proteomes" id="UP001165060">
    <property type="component" value="Unassembled WGS sequence"/>
</dbReference>
<reference evidence="7 8" key="1">
    <citation type="journal article" date="2023" name="Commun. Biol.">
        <title>Genome analysis of Parmales, the sister group of diatoms, reveals the evolutionary specialization of diatoms from phago-mixotrophs to photoautotrophs.</title>
        <authorList>
            <person name="Ban H."/>
            <person name="Sato S."/>
            <person name="Yoshikawa S."/>
            <person name="Yamada K."/>
            <person name="Nakamura Y."/>
            <person name="Ichinomiya M."/>
            <person name="Sato N."/>
            <person name="Blanc-Mathieu R."/>
            <person name="Endo H."/>
            <person name="Kuwata A."/>
            <person name="Ogata H."/>
        </authorList>
    </citation>
    <scope>NUCLEOTIDE SEQUENCE [LARGE SCALE GENOMIC DNA]</scope>
</reference>